<gene>
    <name evidence="2" type="ORF">Tci_828536</name>
</gene>
<evidence type="ECO:0000256" key="1">
    <source>
        <dbReference type="SAM" id="MobiDB-lite"/>
    </source>
</evidence>
<feature type="non-terminal residue" evidence="2">
    <location>
        <position position="1"/>
    </location>
</feature>
<proteinExistence type="predicted"/>
<protein>
    <submittedName>
        <fullName evidence="2">Uncharacterized protein</fullName>
    </submittedName>
</protein>
<feature type="region of interest" description="Disordered" evidence="1">
    <location>
        <begin position="87"/>
        <end position="207"/>
    </location>
</feature>
<name>A0A699Q2S2_TANCI</name>
<reference evidence="2" key="1">
    <citation type="journal article" date="2019" name="Sci. Rep.">
        <title>Draft genome of Tanacetum cinerariifolium, the natural source of mosquito coil.</title>
        <authorList>
            <person name="Yamashiro T."/>
            <person name="Shiraishi A."/>
            <person name="Satake H."/>
            <person name="Nakayama K."/>
        </authorList>
    </citation>
    <scope>NUCLEOTIDE SEQUENCE</scope>
</reference>
<accession>A0A699Q2S2</accession>
<dbReference type="AlphaFoldDB" id="A0A699Q2S2"/>
<organism evidence="2">
    <name type="scientific">Tanacetum cinerariifolium</name>
    <name type="common">Dalmatian daisy</name>
    <name type="synonym">Chrysanthemum cinerariifolium</name>
    <dbReference type="NCBI Taxonomy" id="118510"/>
    <lineage>
        <taxon>Eukaryota</taxon>
        <taxon>Viridiplantae</taxon>
        <taxon>Streptophyta</taxon>
        <taxon>Embryophyta</taxon>
        <taxon>Tracheophyta</taxon>
        <taxon>Spermatophyta</taxon>
        <taxon>Magnoliopsida</taxon>
        <taxon>eudicotyledons</taxon>
        <taxon>Gunneridae</taxon>
        <taxon>Pentapetalae</taxon>
        <taxon>asterids</taxon>
        <taxon>campanulids</taxon>
        <taxon>Asterales</taxon>
        <taxon>Asteraceae</taxon>
        <taxon>Asteroideae</taxon>
        <taxon>Anthemideae</taxon>
        <taxon>Anthemidinae</taxon>
        <taxon>Tanacetum</taxon>
    </lineage>
</organism>
<evidence type="ECO:0000313" key="2">
    <source>
        <dbReference type="EMBL" id="GFC56566.1"/>
    </source>
</evidence>
<feature type="compositionally biased region" description="Polar residues" evidence="1">
    <location>
        <begin position="131"/>
        <end position="145"/>
    </location>
</feature>
<comment type="caution">
    <text evidence="2">The sequence shown here is derived from an EMBL/GenBank/DDBJ whole genome shotgun (WGS) entry which is preliminary data.</text>
</comment>
<dbReference type="EMBL" id="BKCJ010969992">
    <property type="protein sequence ID" value="GFC56566.1"/>
    <property type="molecule type" value="Genomic_DNA"/>
</dbReference>
<sequence>NSAFRFEERLRSLETSFSEYRQTNPFYLELKTDLSEIELKKILIEKMEGNKSIQRSDEQQNLYKALVEAYDADKAILDTYGDSTILKRRREDDDQEGPSAGSNRGSKRQKEGGEHASASTPSEKAIEGACRSTTGSQSQQMSATESAFAEEPVQTTCQMEEPPHPVFETGADDQPIVQTSQHPEWFSQPRRPPSPDRAWNTTLPAAQ</sequence>